<dbReference type="GO" id="GO:0098552">
    <property type="term" value="C:side of membrane"/>
    <property type="evidence" value="ECO:0007669"/>
    <property type="project" value="UniProtKB-ARBA"/>
</dbReference>
<dbReference type="GO" id="GO:0005886">
    <property type="term" value="C:plasma membrane"/>
    <property type="evidence" value="ECO:0007669"/>
    <property type="project" value="InterPro"/>
</dbReference>
<evidence type="ECO:0000256" key="2">
    <source>
        <dbReference type="ARBA" id="ARBA00008164"/>
    </source>
</evidence>
<reference evidence="6 7" key="2">
    <citation type="journal article" date="2010" name="Proc. Natl. Acad. Sci. U.S.A.">
        <title>Enigmatic, ultrasmall, uncultivated Archaea.</title>
        <authorList>
            <person name="Baker B.J."/>
            <person name="Comolli L.R."/>
            <person name="Dick G.J."/>
            <person name="Hauser L.J."/>
            <person name="Hyatt D."/>
            <person name="Dill B.D."/>
            <person name="Land M.L."/>
            <person name="Verberkmoes N.C."/>
            <person name="Hettich R.L."/>
            <person name="Banfield J.F."/>
        </authorList>
    </citation>
    <scope>NUCLEOTIDE SEQUENCE [LARGE SCALE GENOMIC DNA]</scope>
    <source>
        <strain evidence="6">ARMAN-2</strain>
    </source>
</reference>
<dbReference type="Pfam" id="PF01145">
    <property type="entry name" value="Band_7"/>
    <property type="match status" value="1"/>
</dbReference>
<keyword evidence="7" id="KW-1185">Reference proteome</keyword>
<comment type="subcellular location">
    <subcellularLocation>
        <location evidence="1">Membrane</location>
        <topology evidence="1">Single-pass membrane protein</topology>
    </subcellularLocation>
</comment>
<comment type="similarity">
    <text evidence="2">Belongs to the band 7/mec-2 family.</text>
</comment>
<dbReference type="PANTHER" id="PTHR10264">
    <property type="entry name" value="BAND 7 PROTEIN-RELATED"/>
    <property type="match status" value="1"/>
</dbReference>
<evidence type="ECO:0000256" key="1">
    <source>
        <dbReference type="ARBA" id="ARBA00004167"/>
    </source>
</evidence>
<dbReference type="Gene3D" id="6.10.250.2090">
    <property type="match status" value="1"/>
</dbReference>
<feature type="region of interest" description="Disordered" evidence="3">
    <location>
        <begin position="304"/>
        <end position="385"/>
    </location>
</feature>
<name>C7DH21_MICA2</name>
<evidence type="ECO:0000313" key="6">
    <source>
        <dbReference type="EMBL" id="EET89923.1"/>
    </source>
</evidence>
<dbReference type="AlphaFoldDB" id="C7DH21"/>
<evidence type="ECO:0000256" key="3">
    <source>
        <dbReference type="SAM" id="MobiDB-lite"/>
    </source>
</evidence>
<evidence type="ECO:0000259" key="5">
    <source>
        <dbReference type="SMART" id="SM00244"/>
    </source>
</evidence>
<dbReference type="InterPro" id="IPR043202">
    <property type="entry name" value="Band-7_stomatin-like"/>
</dbReference>
<dbReference type="InterPro" id="IPR036013">
    <property type="entry name" value="Band_7/SPFH_dom_sf"/>
</dbReference>
<proteinExistence type="inferred from homology"/>
<dbReference type="PANTHER" id="PTHR10264:SF19">
    <property type="entry name" value="AT06885P-RELATED"/>
    <property type="match status" value="1"/>
</dbReference>
<protein>
    <submittedName>
        <fullName evidence="6">Band 7 protein</fullName>
    </submittedName>
</protein>
<dbReference type="InterPro" id="IPR001107">
    <property type="entry name" value="Band_7"/>
</dbReference>
<feature type="transmembrane region" description="Helical" evidence="4">
    <location>
        <begin position="45"/>
        <end position="65"/>
    </location>
</feature>
<keyword evidence="4" id="KW-1133">Transmembrane helix</keyword>
<accession>C7DH21</accession>
<dbReference type="Proteomes" id="UP000332487">
    <property type="component" value="Unassembled WGS sequence"/>
</dbReference>
<dbReference type="Gene3D" id="3.30.479.30">
    <property type="entry name" value="Band 7 domain"/>
    <property type="match status" value="1"/>
</dbReference>
<dbReference type="SUPFAM" id="SSF117892">
    <property type="entry name" value="Band 7/SPFH domain"/>
    <property type="match status" value="1"/>
</dbReference>
<reference evidence="6 7" key="1">
    <citation type="journal article" date="2009" name="Genome Biol.">
        <title>Community-wide analysis of microbial genome sequence signatures.</title>
        <authorList>
            <person name="Dick G.J."/>
            <person name="Andersson A.F."/>
            <person name="Baker B.J."/>
            <person name="Simmons S.L."/>
            <person name="Thomas B.C."/>
            <person name="Yelton A.P."/>
            <person name="Banfield J.F."/>
        </authorList>
    </citation>
    <scope>NUCLEOTIDE SEQUENCE [LARGE SCALE GENOMIC DNA]</scope>
    <source>
        <strain evidence="6">ARMAN-2</strain>
    </source>
</reference>
<keyword evidence="4" id="KW-0812">Transmembrane</keyword>
<gene>
    <name evidence="6" type="ORF">UNLARM2_0367</name>
</gene>
<feature type="compositionally biased region" description="Polar residues" evidence="3">
    <location>
        <begin position="376"/>
        <end position="385"/>
    </location>
</feature>
<keyword evidence="4" id="KW-0472">Membrane</keyword>
<dbReference type="InterPro" id="IPR001972">
    <property type="entry name" value="Stomatin_HflK_fam"/>
</dbReference>
<evidence type="ECO:0000256" key="4">
    <source>
        <dbReference type="SAM" id="Phobius"/>
    </source>
</evidence>
<feature type="domain" description="Band 7" evidence="5">
    <location>
        <begin position="60"/>
        <end position="218"/>
    </location>
</feature>
<feature type="transmembrane region" description="Helical" evidence="4">
    <location>
        <begin position="20"/>
        <end position="39"/>
    </location>
</feature>
<dbReference type="PRINTS" id="PR00721">
    <property type="entry name" value="STOMATIN"/>
</dbReference>
<feature type="compositionally biased region" description="Low complexity" evidence="3">
    <location>
        <begin position="315"/>
        <end position="326"/>
    </location>
</feature>
<dbReference type="SMART" id="SM00244">
    <property type="entry name" value="PHB"/>
    <property type="match status" value="1"/>
</dbReference>
<organism evidence="6 7">
    <name type="scientific">Candidatus Micrarchaeum acidiphilum ARMAN-2</name>
    <dbReference type="NCBI Taxonomy" id="425595"/>
    <lineage>
        <taxon>Archaea</taxon>
        <taxon>Candidatus Micrarchaeota</taxon>
        <taxon>Candidatus Micrarchaeia</taxon>
        <taxon>Candidatus Micrarchaeales</taxon>
        <taxon>Candidatus Micrarchaeaceae</taxon>
        <taxon>Candidatus Micrarchaeum</taxon>
    </lineage>
</organism>
<sequence length="385" mass="41335">MENQIYLYKSTQGMHGNSVLTLFLGVIISAIFAALGYLATLSYEVAAGLFVFILIIYVGLSIKILPEWKRAPILTLGKYKGTYGPGLFFIMPLVQSMPYKFDLRTFSASFSAEKTLTQDNVSVDVEAIMFTRIENPESTALQVNNVDQAVSLAAQTALRDVIGKVNLSNMIIGRSEIASQVKTLIDQRVTPWGVNVISVEIRDVKIPDDLQDAMAKVAIASRERDARVILAESEKLAATNMVAAAHAYNSNVYAMQLRALNMLYEIGISGKNHLIFIPTESRGLGIPTPIGVLGIDKLTGIGNVGDDTSKSGDNAAQPSSSAPASADMGSIVGETERPQPQQDSQAKQQGKKAQKAAKGMSVKQDADDDSGSGSDTVTLSKSQPK</sequence>
<evidence type="ECO:0000313" key="7">
    <source>
        <dbReference type="Proteomes" id="UP000332487"/>
    </source>
</evidence>
<dbReference type="EMBL" id="GG697240">
    <property type="protein sequence ID" value="EET89923.1"/>
    <property type="molecule type" value="Genomic_DNA"/>
</dbReference>
<dbReference type="FunFam" id="3.30.479.30:FF:000004">
    <property type="entry name" value="Putative membrane protease family, stomatin"/>
    <property type="match status" value="1"/>
</dbReference>